<accession>A0A0H0XTN5</accession>
<dbReference type="Pfam" id="PF02643">
    <property type="entry name" value="DUF192"/>
    <property type="match status" value="1"/>
</dbReference>
<feature type="compositionally biased region" description="Polar residues" evidence="1">
    <location>
        <begin position="7"/>
        <end position="23"/>
    </location>
</feature>
<feature type="region of interest" description="Disordered" evidence="1">
    <location>
        <begin position="7"/>
        <end position="27"/>
    </location>
</feature>
<proteinExistence type="predicted"/>
<comment type="caution">
    <text evidence="2">The sequence shown here is derived from an EMBL/GenBank/DDBJ whole genome shotgun (WGS) entry which is preliminary data.</text>
</comment>
<protein>
    <recommendedName>
        <fullName evidence="4">DUF192 domain-containing protein</fullName>
    </recommendedName>
</protein>
<dbReference type="STRING" id="874156.GCA_001021555_00111"/>
<keyword evidence="3" id="KW-1185">Reference proteome</keyword>
<dbReference type="PANTHER" id="PTHR37953">
    <property type="entry name" value="UPF0127 PROTEIN MJ1496"/>
    <property type="match status" value="1"/>
</dbReference>
<dbReference type="InterPro" id="IPR003795">
    <property type="entry name" value="DUF192"/>
</dbReference>
<reference evidence="2 3" key="1">
    <citation type="submission" date="2015-04" db="EMBL/GenBank/DDBJ databases">
        <title>The draft genome sequence of Erythrobacter marinus HWDM-33.</title>
        <authorList>
            <person name="Zhuang L."/>
            <person name="Liu Y."/>
            <person name="Shao Z."/>
        </authorList>
    </citation>
    <scope>NUCLEOTIDE SEQUENCE [LARGE SCALE GENOMIC DNA]</scope>
    <source>
        <strain evidence="2 3">HWDM-33</strain>
    </source>
</reference>
<dbReference type="InterPro" id="IPR038695">
    <property type="entry name" value="Saro_0823-like_sf"/>
</dbReference>
<dbReference type="Gene3D" id="2.60.120.1140">
    <property type="entry name" value="Protein of unknown function DUF192"/>
    <property type="match status" value="1"/>
</dbReference>
<evidence type="ECO:0000313" key="3">
    <source>
        <dbReference type="Proteomes" id="UP000053455"/>
    </source>
</evidence>
<name>A0A0H0XTN5_9SPHN</name>
<evidence type="ECO:0000256" key="1">
    <source>
        <dbReference type="SAM" id="MobiDB-lite"/>
    </source>
</evidence>
<evidence type="ECO:0000313" key="2">
    <source>
        <dbReference type="EMBL" id="KLI65287.1"/>
    </source>
</evidence>
<dbReference type="OrthoDB" id="9808290at2"/>
<dbReference type="EMBL" id="LBHU01000001">
    <property type="protein sequence ID" value="KLI65287.1"/>
    <property type="molecule type" value="Genomic_DNA"/>
</dbReference>
<dbReference type="Proteomes" id="UP000053455">
    <property type="component" value="Unassembled WGS sequence"/>
</dbReference>
<dbReference type="PATRIC" id="fig|874156.12.peg.1203"/>
<evidence type="ECO:0008006" key="4">
    <source>
        <dbReference type="Google" id="ProtNLM"/>
    </source>
</evidence>
<dbReference type="PANTHER" id="PTHR37953:SF1">
    <property type="entry name" value="UPF0127 PROTEIN MJ1496"/>
    <property type="match status" value="1"/>
</dbReference>
<sequence>MLAFTACSPQSAEQVPQQTSAASANVDPDSGLEVIPVTVTTSTGTHTFRTEVAATREQQNRGMMFRNEMGADEAMLFPYAEPEMLSFWMRNTVLPLDIIFIDEDRKVINIADGIPYNEESVFSDREAIAVLELIGGRSEELGIEPGDSIEW</sequence>
<organism evidence="2 3">
    <name type="scientific">Aurantiacibacter marinus</name>
    <dbReference type="NCBI Taxonomy" id="874156"/>
    <lineage>
        <taxon>Bacteria</taxon>
        <taxon>Pseudomonadati</taxon>
        <taxon>Pseudomonadota</taxon>
        <taxon>Alphaproteobacteria</taxon>
        <taxon>Sphingomonadales</taxon>
        <taxon>Erythrobacteraceae</taxon>
        <taxon>Aurantiacibacter</taxon>
    </lineage>
</organism>
<dbReference type="AlphaFoldDB" id="A0A0H0XTN5"/>
<gene>
    <name evidence="2" type="ORF">AAV99_05810</name>
</gene>